<evidence type="ECO:0000256" key="1">
    <source>
        <dbReference type="SAM" id="Coils"/>
    </source>
</evidence>
<dbReference type="Proteomes" id="UP000019141">
    <property type="component" value="Unassembled WGS sequence"/>
</dbReference>
<keyword evidence="2" id="KW-1133">Transmembrane helix</keyword>
<dbReference type="Gene3D" id="1.10.287.1490">
    <property type="match status" value="1"/>
</dbReference>
<dbReference type="AlphaFoldDB" id="W4LG79"/>
<name>W4LG79_ENTF1</name>
<accession>W4LG79</accession>
<sequence length="1119" mass="127150">MSQEYRSLATFVQRTQRGLNIRRCLQAGVVLLVVALLVVLLGIGVRQLVPSVPVLAPIYSGFAVVVFGLLAFWVIIPALRRRPKRETLSSIAETYPDLKDDLTNALELDPDQLERSNPRGMALDLVRALHRQTAQKMQSYTPRAVVKRYRFQGLLWCGLLLGTAVLVTLLHPQILQQSLHVMVSPVSYLPARDLHITITPEHTTIARGTNLEVQAQVTDEVTRRVEMQIMLQRPGQDEKRYAMEQVAPGRFRYVFLKPQASFSFQALSEGFRSPKGQVDVVPSPAVGNLTLHYLFPDYTGLAERTQSGGGDIQALPGTQVRLHMQANVPLTKGSLHFAKGNELPLAITDHTLQGEILVMEEGAYRIDIEDRHGLKNQQPPWYTIQVTPDAIPTVKWLRPEDGLEVDERTVLDVGYEAEDDFGLQDAALVYQGSDGVEHRLPLRQGRFDQRRVTEQFSWDLYQHPLPPGDTVHVYIEVYDNDTISGPKRGVSETLTLRVRDREEEHQALEDLQREISDALLDLLADHLELADDFEAWRDQEMPEPEDLVRAQAKQQQASDRAEQLSEKLDEALAKVQNDPYSTYETFADLQALQRNLDYLQQELMPQLEQSMRPLQTPPASEAQQAQADEALEDVVEELERLSSLAEDIANAEKFHDLQQLTTKMMEQQNQLLAALDNMPEDFKGGEIPPELQQLLDNIDQMMQELANAISQLPQNMSDEFLNQQLENLPLNNMQQQLDEIRKKLAEGDIEGAKKLAEELLKTLSTMVASMQNMQQQARGGPMDAMSQQLQESVDTLSDLVQRQEEIVDETQSLDQDALEQLNRAQQEAFEAMQRDLERELAELQRQMAQLSRQARQHPELDTSFQRAYRDAQKRLGQLRQHLQDHDMPQSRDALAGAQRQMDWMQRRIEQLQSQDQQLEQQAAQAQDRFDALRQQMAGLPNNRQAMLTPEQRGQLGQLGQRQGAVGNETAQLQQAFDDLLPLMPFLPSETVNNLKQAVPLMQQAQGALNSRQSQQAIPPEQGALERLRNAQNSLQQAMQQLSQRGQMMGQSMPMLRQAGRLPMPDQRPQVDQRQNGIAGASVRNFQLPDKEAYKVPRMFREDIMEALKEGYPERYKELI</sequence>
<comment type="caution">
    <text evidence="3">The sequence shown here is derived from an EMBL/GenBank/DDBJ whole genome shotgun (WGS) entry which is preliminary data.</text>
</comment>
<keyword evidence="2" id="KW-0472">Membrane</keyword>
<organism evidence="3 4">
    <name type="scientific">Entotheonella factor</name>
    <dbReference type="NCBI Taxonomy" id="1429438"/>
    <lineage>
        <taxon>Bacteria</taxon>
        <taxon>Pseudomonadati</taxon>
        <taxon>Nitrospinota/Tectimicrobiota group</taxon>
        <taxon>Candidatus Tectimicrobiota</taxon>
        <taxon>Candidatus Entotheonellia</taxon>
        <taxon>Candidatus Entotheonellales</taxon>
        <taxon>Candidatus Entotheonellaceae</taxon>
        <taxon>Candidatus Entotheonella</taxon>
    </lineage>
</organism>
<feature type="coiled-coil region" evidence="1">
    <location>
        <begin position="624"/>
        <end position="776"/>
    </location>
</feature>
<dbReference type="EMBL" id="AZHW01000802">
    <property type="protein sequence ID" value="ETW96326.1"/>
    <property type="molecule type" value="Genomic_DNA"/>
</dbReference>
<feature type="coiled-coil region" evidence="1">
    <location>
        <begin position="894"/>
        <end position="935"/>
    </location>
</feature>
<proteinExistence type="predicted"/>
<feature type="non-terminal residue" evidence="3">
    <location>
        <position position="1119"/>
    </location>
</feature>
<keyword evidence="2" id="KW-0812">Transmembrane</keyword>
<feature type="coiled-coil region" evidence="1">
    <location>
        <begin position="547"/>
        <end position="578"/>
    </location>
</feature>
<evidence type="ECO:0000313" key="3">
    <source>
        <dbReference type="EMBL" id="ETW96326.1"/>
    </source>
</evidence>
<evidence type="ECO:0008006" key="5">
    <source>
        <dbReference type="Google" id="ProtNLM"/>
    </source>
</evidence>
<protein>
    <recommendedName>
        <fullName evidence="5">DUF4175 domain-containing protein</fullName>
    </recommendedName>
</protein>
<dbReference type="HOGENOM" id="CLU_280687_0_0_7"/>
<evidence type="ECO:0000313" key="4">
    <source>
        <dbReference type="Proteomes" id="UP000019141"/>
    </source>
</evidence>
<gene>
    <name evidence="3" type="ORF">ETSY1_27045</name>
</gene>
<reference evidence="3 4" key="1">
    <citation type="journal article" date="2014" name="Nature">
        <title>An environmental bacterial taxon with a large and distinct metabolic repertoire.</title>
        <authorList>
            <person name="Wilson M.C."/>
            <person name="Mori T."/>
            <person name="Ruckert C."/>
            <person name="Uria A.R."/>
            <person name="Helf M.J."/>
            <person name="Takada K."/>
            <person name="Gernert C."/>
            <person name="Steffens U.A."/>
            <person name="Heycke N."/>
            <person name="Schmitt S."/>
            <person name="Rinke C."/>
            <person name="Helfrich E.J."/>
            <person name="Brachmann A.O."/>
            <person name="Gurgui C."/>
            <person name="Wakimoto T."/>
            <person name="Kracht M."/>
            <person name="Crusemann M."/>
            <person name="Hentschel U."/>
            <person name="Abe I."/>
            <person name="Matsunaga S."/>
            <person name="Kalinowski J."/>
            <person name="Takeyama H."/>
            <person name="Piel J."/>
        </authorList>
    </citation>
    <scope>NUCLEOTIDE SEQUENCE [LARGE SCALE GENOMIC DNA]</scope>
    <source>
        <strain evidence="4">TSY1</strain>
    </source>
</reference>
<feature type="transmembrane region" description="Helical" evidence="2">
    <location>
        <begin position="57"/>
        <end position="79"/>
    </location>
</feature>
<evidence type="ECO:0000256" key="2">
    <source>
        <dbReference type="SAM" id="Phobius"/>
    </source>
</evidence>
<feature type="transmembrane region" description="Helical" evidence="2">
    <location>
        <begin position="153"/>
        <end position="171"/>
    </location>
</feature>
<keyword evidence="1" id="KW-0175">Coiled coil</keyword>
<feature type="transmembrane region" description="Helical" evidence="2">
    <location>
        <begin position="24"/>
        <end position="45"/>
    </location>
</feature>
<keyword evidence="4" id="KW-1185">Reference proteome</keyword>
<feature type="coiled-coil region" evidence="1">
    <location>
        <begin position="807"/>
        <end position="860"/>
    </location>
</feature>